<gene>
    <name evidence="1" type="ORF">EV384_5553</name>
</gene>
<dbReference type="EMBL" id="SHLD01000001">
    <property type="protein sequence ID" value="RZU76852.1"/>
    <property type="molecule type" value="Genomic_DNA"/>
</dbReference>
<comment type="caution">
    <text evidence="1">The sequence shown here is derived from an EMBL/GenBank/DDBJ whole genome shotgun (WGS) entry which is preliminary data.</text>
</comment>
<dbReference type="RefSeq" id="WP_130337789.1">
    <property type="nucleotide sequence ID" value="NZ_SHLD01000001.1"/>
</dbReference>
<dbReference type="Proteomes" id="UP000294114">
    <property type="component" value="Unassembled WGS sequence"/>
</dbReference>
<reference evidence="1 2" key="1">
    <citation type="submission" date="2019-02" db="EMBL/GenBank/DDBJ databases">
        <title>Sequencing the genomes of 1000 actinobacteria strains.</title>
        <authorList>
            <person name="Klenk H.-P."/>
        </authorList>
    </citation>
    <scope>NUCLEOTIDE SEQUENCE [LARGE SCALE GENOMIC DNA]</scope>
    <source>
        <strain evidence="1 2">DSM 45612</strain>
    </source>
</reference>
<evidence type="ECO:0000313" key="1">
    <source>
        <dbReference type="EMBL" id="RZU76852.1"/>
    </source>
</evidence>
<dbReference type="AlphaFoldDB" id="A0A4Q8BFU8"/>
<dbReference type="OrthoDB" id="3376484at2"/>
<keyword evidence="2" id="KW-1185">Reference proteome</keyword>
<organism evidence="1 2">
    <name type="scientific">Micromonospora kangleipakensis</name>
    <dbReference type="NCBI Taxonomy" id="1077942"/>
    <lineage>
        <taxon>Bacteria</taxon>
        <taxon>Bacillati</taxon>
        <taxon>Actinomycetota</taxon>
        <taxon>Actinomycetes</taxon>
        <taxon>Micromonosporales</taxon>
        <taxon>Micromonosporaceae</taxon>
        <taxon>Micromonospora</taxon>
    </lineage>
</organism>
<evidence type="ECO:0000313" key="2">
    <source>
        <dbReference type="Proteomes" id="UP000294114"/>
    </source>
</evidence>
<proteinExistence type="predicted"/>
<name>A0A4Q8BFU8_9ACTN</name>
<protein>
    <submittedName>
        <fullName evidence="1">Uncharacterized protein</fullName>
    </submittedName>
</protein>
<sequence length="166" mass="18667">MNDPVAAAELVRDLIGRRLLAVSEARYWHEGQRDDDAASLLDFWLHFEGKPALMAHGRGEHLSLERVDPYPSYEMQECGETRVGPAREPDLLASFVGQRLLDASLIHGYTTELSVGGLRMRFEHDDLVVASLGDQWVVRRGTVPSDLRRYLTGGPWLGGAEDRQQR</sequence>
<accession>A0A4Q8BFU8</accession>